<keyword evidence="2" id="KW-0732">Signal</keyword>
<evidence type="ECO:0000256" key="2">
    <source>
        <dbReference type="SAM" id="SignalP"/>
    </source>
</evidence>
<evidence type="ECO:0000256" key="1">
    <source>
        <dbReference type="SAM" id="MobiDB-lite"/>
    </source>
</evidence>
<evidence type="ECO:0000313" key="3">
    <source>
        <dbReference type="EMBL" id="KAF4126653.1"/>
    </source>
</evidence>
<feature type="chain" id="PRO_5040430139" evidence="2">
    <location>
        <begin position="20"/>
        <end position="414"/>
    </location>
</feature>
<accession>A0A9P4Z0W0</accession>
<keyword evidence="4" id="KW-1185">Reference proteome</keyword>
<feature type="compositionally biased region" description="Acidic residues" evidence="1">
    <location>
        <begin position="31"/>
        <end position="44"/>
    </location>
</feature>
<name>A0A9P4Z0W0_9HYPO</name>
<protein>
    <submittedName>
        <fullName evidence="3">Fatty acid hydroxylase superfamily</fullName>
    </submittedName>
</protein>
<dbReference type="GeneID" id="55966619"/>
<evidence type="ECO:0000313" key="4">
    <source>
        <dbReference type="Proteomes" id="UP000749293"/>
    </source>
</evidence>
<dbReference type="RefSeq" id="XP_035325305.1">
    <property type="nucleotide sequence ID" value="XM_035462375.1"/>
</dbReference>
<dbReference type="AlphaFoldDB" id="A0A9P4Z0W0"/>
<proteinExistence type="predicted"/>
<organism evidence="3 4">
    <name type="scientific">Geosmithia morbida</name>
    <dbReference type="NCBI Taxonomy" id="1094350"/>
    <lineage>
        <taxon>Eukaryota</taxon>
        <taxon>Fungi</taxon>
        <taxon>Dikarya</taxon>
        <taxon>Ascomycota</taxon>
        <taxon>Pezizomycotina</taxon>
        <taxon>Sordariomycetes</taxon>
        <taxon>Hypocreomycetidae</taxon>
        <taxon>Hypocreales</taxon>
        <taxon>Bionectriaceae</taxon>
        <taxon>Geosmithia</taxon>
    </lineage>
</organism>
<dbReference type="Proteomes" id="UP000749293">
    <property type="component" value="Unassembled WGS sequence"/>
</dbReference>
<dbReference type="EMBL" id="JAANYQ010000001">
    <property type="protein sequence ID" value="KAF4126653.1"/>
    <property type="molecule type" value="Genomic_DNA"/>
</dbReference>
<gene>
    <name evidence="3" type="ORF">GMORB2_0389</name>
</gene>
<feature type="signal peptide" evidence="2">
    <location>
        <begin position="1"/>
        <end position="19"/>
    </location>
</feature>
<feature type="region of interest" description="Disordered" evidence="1">
    <location>
        <begin position="20"/>
        <end position="59"/>
    </location>
</feature>
<sequence>MRSSPLLITLCLALGFSEARRQGSNPGSSHDDDDNGNDNNDDDGSSAADSMWNPGDTGDSNRAAPCGWYARQEAYGLPGLYYNGTLKVQHRVMGNTACGGDRASETYEYPALMLIAPTGNETDTNPMHWVLRGFQPQQNYSTAAKGILDLHQRSTYIRSSDFVIDRDTSAWPSPFTPFYIDKYADADATALGSATDVYWKTAITSHDDDVLNATAQYTRKPPVLDADDYDGAPAGWSPGLYSSQFVTLSDVCASDQDVAKSRRVDDGDTVTPTLWLSEGATAEMTNIGATSMTWSLDQTLEEVVPWINRRKPGCSPEEATPFELSDFYPLQSDDASGSGIRPWNISVSIGLSFEGSLVRDNSTSLKGYTGGKVEFAADYTAVDDDDDGGSRAAGMTMWPCSLVAAVVLGVVMMQ</sequence>
<reference evidence="3" key="1">
    <citation type="submission" date="2020-03" db="EMBL/GenBank/DDBJ databases">
        <title>Site-based positive gene gene selection in Geosmithia morbida across the United States reveals a broad range of putative effectors and factors for local host and environmental adapation.</title>
        <authorList>
            <person name="Onufrak A."/>
            <person name="Murdoch R.W."/>
            <person name="Gazis R."/>
            <person name="Huff M."/>
            <person name="Staton M."/>
            <person name="Klingeman W."/>
            <person name="Hadziabdic D."/>
        </authorList>
    </citation>
    <scope>NUCLEOTIDE SEQUENCE</scope>
    <source>
        <strain evidence="3">1262</strain>
    </source>
</reference>
<comment type="caution">
    <text evidence="3">The sequence shown here is derived from an EMBL/GenBank/DDBJ whole genome shotgun (WGS) entry which is preliminary data.</text>
</comment>
<dbReference type="OrthoDB" id="5388204at2759"/>